<evidence type="ECO:0000313" key="3">
    <source>
        <dbReference type="Proteomes" id="UP000317155"/>
    </source>
</evidence>
<name>A0A550J7A7_9BACT</name>
<dbReference type="RefSeq" id="WP_092053960.1">
    <property type="nucleotide sequence ID" value="NZ_FOJJ01000004.1"/>
</dbReference>
<dbReference type="InterPro" id="IPR002145">
    <property type="entry name" value="CopG"/>
</dbReference>
<protein>
    <submittedName>
        <fullName evidence="2">Ribbon-helix-helix protein, CopG family</fullName>
    </submittedName>
</protein>
<keyword evidence="3" id="KW-1185">Reference proteome</keyword>
<dbReference type="OrthoDB" id="9812023at2"/>
<reference evidence="2 3" key="1">
    <citation type="submission" date="2019-07" db="EMBL/GenBank/DDBJ databases">
        <title>Insights of Desulfuromonas acetexigens electromicrobiology.</title>
        <authorList>
            <person name="Katuri K."/>
            <person name="Sapireddy V."/>
            <person name="Shaw D.R."/>
            <person name="Saikaly P."/>
        </authorList>
    </citation>
    <scope>NUCLEOTIDE SEQUENCE [LARGE SCALE GENOMIC DNA]</scope>
    <source>
        <strain evidence="2 3">2873</strain>
    </source>
</reference>
<sequence length="83" mass="9155">MKKQTLVSVRLSDPVAERLENLAHATNRSKSFLAAQAIEEFLALQEWQVAAIKEGIDAADRGELVSHDEAVAELSRWGKSHAD</sequence>
<gene>
    <name evidence="2" type="ORF">FL622_14015</name>
</gene>
<dbReference type="PANTHER" id="PTHR40688">
    <property type="match status" value="1"/>
</dbReference>
<feature type="domain" description="Ribbon-helix-helix protein CopG" evidence="1">
    <location>
        <begin position="6"/>
        <end position="43"/>
    </location>
</feature>
<organism evidence="2 3">
    <name type="scientific">Trichloromonas acetexigens</name>
    <dbReference type="NCBI Taxonomy" id="38815"/>
    <lineage>
        <taxon>Bacteria</taxon>
        <taxon>Pseudomonadati</taxon>
        <taxon>Thermodesulfobacteriota</taxon>
        <taxon>Desulfuromonadia</taxon>
        <taxon>Desulfuromonadales</taxon>
        <taxon>Trichloromonadaceae</taxon>
        <taxon>Trichloromonas</taxon>
    </lineage>
</organism>
<dbReference type="InterPro" id="IPR052991">
    <property type="entry name" value="Non-func_TypeII_TA_Antitoxin"/>
</dbReference>
<dbReference type="SUPFAM" id="SSF47598">
    <property type="entry name" value="Ribbon-helix-helix"/>
    <property type="match status" value="1"/>
</dbReference>
<dbReference type="AlphaFoldDB" id="A0A550J7A7"/>
<dbReference type="GO" id="GO:0006355">
    <property type="term" value="P:regulation of DNA-templated transcription"/>
    <property type="evidence" value="ECO:0007669"/>
    <property type="project" value="InterPro"/>
</dbReference>
<proteinExistence type="predicted"/>
<dbReference type="CDD" id="cd22233">
    <property type="entry name" value="RHH_CopAso-like"/>
    <property type="match status" value="1"/>
</dbReference>
<evidence type="ECO:0000313" key="2">
    <source>
        <dbReference type="EMBL" id="TRO79096.1"/>
    </source>
</evidence>
<dbReference type="EMBL" id="VJVV01000012">
    <property type="protein sequence ID" value="TRO79096.1"/>
    <property type="molecule type" value="Genomic_DNA"/>
</dbReference>
<accession>A0A550J7A7</accession>
<dbReference type="InterPro" id="IPR010985">
    <property type="entry name" value="Ribbon_hlx_hlx"/>
</dbReference>
<comment type="caution">
    <text evidence="2">The sequence shown here is derived from an EMBL/GenBank/DDBJ whole genome shotgun (WGS) entry which is preliminary data.</text>
</comment>
<dbReference type="Pfam" id="PF01402">
    <property type="entry name" value="RHH_1"/>
    <property type="match status" value="1"/>
</dbReference>
<dbReference type="Proteomes" id="UP000317155">
    <property type="component" value="Unassembled WGS sequence"/>
</dbReference>
<evidence type="ECO:0000259" key="1">
    <source>
        <dbReference type="Pfam" id="PF01402"/>
    </source>
</evidence>
<dbReference type="PANTHER" id="PTHR40688:SF2">
    <property type="entry name" value="RIBBON-HELIX-HELIX PROTEIN COPG DOMAIN-CONTAINING PROTEIN"/>
    <property type="match status" value="1"/>
</dbReference>